<feature type="domain" description="Prepilin type IV endopeptidase peptidase" evidence="8">
    <location>
        <begin position="113"/>
        <end position="221"/>
    </location>
</feature>
<protein>
    <recommendedName>
        <fullName evidence="12">Prepilin peptidase</fullName>
    </recommendedName>
</protein>
<accession>A0A1F5SZX9</accession>
<feature type="domain" description="Prepilin peptidase A24 N-terminal" evidence="9">
    <location>
        <begin position="10"/>
        <end position="92"/>
    </location>
</feature>
<feature type="transmembrane region" description="Helical" evidence="7">
    <location>
        <begin position="137"/>
        <end position="154"/>
    </location>
</feature>
<evidence type="ECO:0000259" key="8">
    <source>
        <dbReference type="Pfam" id="PF01478"/>
    </source>
</evidence>
<dbReference type="Gene3D" id="1.20.120.1220">
    <property type="match status" value="1"/>
</dbReference>
<evidence type="ECO:0000313" key="10">
    <source>
        <dbReference type="EMBL" id="OGF32222.1"/>
    </source>
</evidence>
<dbReference type="PANTHER" id="PTHR30487:SF0">
    <property type="entry name" value="PREPILIN LEADER PEPTIDASE_N-METHYLTRANSFERASE-RELATED"/>
    <property type="match status" value="1"/>
</dbReference>
<keyword evidence="5 7" id="KW-1133">Transmembrane helix</keyword>
<evidence type="ECO:0000256" key="1">
    <source>
        <dbReference type="ARBA" id="ARBA00004651"/>
    </source>
</evidence>
<keyword evidence="3" id="KW-1003">Cell membrane</keyword>
<dbReference type="Pfam" id="PF06750">
    <property type="entry name" value="A24_N_bact"/>
    <property type="match status" value="1"/>
</dbReference>
<name>A0A1F5SZX9_9BACT</name>
<comment type="caution">
    <text evidence="10">The sequence shown here is derived from an EMBL/GenBank/DDBJ whole genome shotgun (WGS) entry which is preliminary data.</text>
</comment>
<gene>
    <name evidence="10" type="ORF">A2478_02765</name>
</gene>
<evidence type="ECO:0000313" key="11">
    <source>
        <dbReference type="Proteomes" id="UP000179001"/>
    </source>
</evidence>
<comment type="similarity">
    <text evidence="2">Belongs to the peptidase A24 family.</text>
</comment>
<feature type="transmembrane region" description="Helical" evidence="7">
    <location>
        <begin position="160"/>
        <end position="180"/>
    </location>
</feature>
<feature type="transmembrane region" description="Helical" evidence="7">
    <location>
        <begin position="192"/>
        <end position="225"/>
    </location>
</feature>
<dbReference type="AlphaFoldDB" id="A0A1F5SZX9"/>
<evidence type="ECO:0000256" key="6">
    <source>
        <dbReference type="ARBA" id="ARBA00023136"/>
    </source>
</evidence>
<evidence type="ECO:0000256" key="5">
    <source>
        <dbReference type="ARBA" id="ARBA00022989"/>
    </source>
</evidence>
<dbReference type="InterPro" id="IPR010627">
    <property type="entry name" value="Prepilin_pept_A24_N"/>
</dbReference>
<dbReference type="PANTHER" id="PTHR30487">
    <property type="entry name" value="TYPE 4 PREPILIN-LIKE PROTEINS LEADER PEPTIDE-PROCESSING ENZYME"/>
    <property type="match status" value="1"/>
</dbReference>
<dbReference type="InterPro" id="IPR000045">
    <property type="entry name" value="Prepilin_IV_endopep_pep"/>
</dbReference>
<dbReference type="InterPro" id="IPR050882">
    <property type="entry name" value="Prepilin_peptidase/N-MTase"/>
</dbReference>
<dbReference type="GO" id="GO:0006465">
    <property type="term" value="P:signal peptide processing"/>
    <property type="evidence" value="ECO:0007669"/>
    <property type="project" value="TreeGrafter"/>
</dbReference>
<evidence type="ECO:0000259" key="9">
    <source>
        <dbReference type="Pfam" id="PF06750"/>
    </source>
</evidence>
<proteinExistence type="inferred from homology"/>
<feature type="transmembrane region" description="Helical" evidence="7">
    <location>
        <begin position="237"/>
        <end position="260"/>
    </location>
</feature>
<keyword evidence="4 7" id="KW-0812">Transmembrane</keyword>
<dbReference type="STRING" id="1798002.A2478_02765"/>
<comment type="subcellular location">
    <subcellularLocation>
        <location evidence="1">Cell membrane</location>
        <topology evidence="1">Multi-pass membrane protein</topology>
    </subcellularLocation>
</comment>
<sequence>MLMIYIIAILLGLAIGSFLNVVIFRLPEEKSLIKIRRSVCRFCNKFLKIAELIPVVSFVVQKGKCLGCKKKISWQYPIIEIITVLFFVIEVWYRLNPTLNNLGHDMILIARDLVFICTLIVIFMIDVKHLLIFDRTIYPAMVIVFILNFIASGFDNNILWRMILAGCIGYLFFALQYYGSRKKWVGGGDMKLAALIGVALGVSGILLTLFIAYVGGAIIALCLVWMRKKQMNSQLPMGAFLAPAAIIVLFFGTQILDWYWGFLW</sequence>
<evidence type="ECO:0008006" key="12">
    <source>
        <dbReference type="Google" id="ProtNLM"/>
    </source>
</evidence>
<evidence type="ECO:0000256" key="4">
    <source>
        <dbReference type="ARBA" id="ARBA00022692"/>
    </source>
</evidence>
<dbReference type="GO" id="GO:0004190">
    <property type="term" value="F:aspartic-type endopeptidase activity"/>
    <property type="evidence" value="ECO:0007669"/>
    <property type="project" value="InterPro"/>
</dbReference>
<evidence type="ECO:0000256" key="3">
    <source>
        <dbReference type="ARBA" id="ARBA00022475"/>
    </source>
</evidence>
<feature type="transmembrane region" description="Helical" evidence="7">
    <location>
        <begin position="6"/>
        <end position="27"/>
    </location>
</feature>
<evidence type="ECO:0000256" key="2">
    <source>
        <dbReference type="ARBA" id="ARBA00005801"/>
    </source>
</evidence>
<dbReference type="GO" id="GO:0005886">
    <property type="term" value="C:plasma membrane"/>
    <property type="evidence" value="ECO:0007669"/>
    <property type="project" value="UniProtKB-SubCell"/>
</dbReference>
<organism evidence="10 11">
    <name type="scientific">Candidatus Falkowbacteria bacterium RIFOXYC2_FULL_36_12</name>
    <dbReference type="NCBI Taxonomy" id="1798002"/>
    <lineage>
        <taxon>Bacteria</taxon>
        <taxon>Candidatus Falkowiibacteriota</taxon>
    </lineage>
</organism>
<dbReference type="Pfam" id="PF01478">
    <property type="entry name" value="Peptidase_A24"/>
    <property type="match status" value="1"/>
</dbReference>
<dbReference type="Proteomes" id="UP000179001">
    <property type="component" value="Unassembled WGS sequence"/>
</dbReference>
<feature type="transmembrane region" description="Helical" evidence="7">
    <location>
        <begin position="107"/>
        <end position="125"/>
    </location>
</feature>
<feature type="transmembrane region" description="Helical" evidence="7">
    <location>
        <begin position="76"/>
        <end position="95"/>
    </location>
</feature>
<keyword evidence="6 7" id="KW-0472">Membrane</keyword>
<dbReference type="EMBL" id="MFGJ01000006">
    <property type="protein sequence ID" value="OGF32222.1"/>
    <property type="molecule type" value="Genomic_DNA"/>
</dbReference>
<evidence type="ECO:0000256" key="7">
    <source>
        <dbReference type="SAM" id="Phobius"/>
    </source>
</evidence>
<reference evidence="10 11" key="1">
    <citation type="journal article" date="2016" name="Nat. Commun.">
        <title>Thousands of microbial genomes shed light on interconnected biogeochemical processes in an aquifer system.</title>
        <authorList>
            <person name="Anantharaman K."/>
            <person name="Brown C.T."/>
            <person name="Hug L.A."/>
            <person name="Sharon I."/>
            <person name="Castelle C.J."/>
            <person name="Probst A.J."/>
            <person name="Thomas B.C."/>
            <person name="Singh A."/>
            <person name="Wilkins M.J."/>
            <person name="Karaoz U."/>
            <person name="Brodie E.L."/>
            <person name="Williams K.H."/>
            <person name="Hubbard S.S."/>
            <person name="Banfield J.F."/>
        </authorList>
    </citation>
    <scope>NUCLEOTIDE SEQUENCE [LARGE SCALE GENOMIC DNA]</scope>
</reference>